<evidence type="ECO:0000313" key="1">
    <source>
        <dbReference type="EMBL" id="TMW58905.1"/>
    </source>
</evidence>
<sequence>MASTCTGLRRVPPCAPPPELIAAMVDAGAHMEEVEGGEEGDDRPLCVLRIDKVESKAWKLYQDWTELLGDVDPLVQAVFAPSTALVGTPLCPPLTLVGGILNEANSIINQLAPLSTEDSGKGEDVLTGPLQAPVMMVNVDRASVSTTVVLPVIANPGDKYPVIHAMPYGQYICTIQYVWTGVFISVGMYRSNATVLA</sequence>
<gene>
    <name evidence="1" type="ORF">Poli38472_007050</name>
</gene>
<protein>
    <submittedName>
        <fullName evidence="1">Uncharacterized protein</fullName>
    </submittedName>
</protein>
<reference evidence="1" key="1">
    <citation type="submission" date="2019-03" db="EMBL/GenBank/DDBJ databases">
        <title>Long read genome sequence of the mycoparasitic Pythium oligandrum ATCC 38472 isolated from sugarbeet rhizosphere.</title>
        <authorList>
            <person name="Gaulin E."/>
        </authorList>
    </citation>
    <scope>NUCLEOTIDE SEQUENCE</scope>
    <source>
        <strain evidence="1">ATCC 38472_TT</strain>
    </source>
</reference>
<organism evidence="1 2">
    <name type="scientific">Pythium oligandrum</name>
    <name type="common">Mycoparasitic fungus</name>
    <dbReference type="NCBI Taxonomy" id="41045"/>
    <lineage>
        <taxon>Eukaryota</taxon>
        <taxon>Sar</taxon>
        <taxon>Stramenopiles</taxon>
        <taxon>Oomycota</taxon>
        <taxon>Peronosporomycetes</taxon>
        <taxon>Pythiales</taxon>
        <taxon>Pythiaceae</taxon>
        <taxon>Pythium</taxon>
    </lineage>
</organism>
<accession>A0A8K1FD00</accession>
<dbReference type="Proteomes" id="UP000794436">
    <property type="component" value="Unassembled WGS sequence"/>
</dbReference>
<comment type="caution">
    <text evidence="1">The sequence shown here is derived from an EMBL/GenBank/DDBJ whole genome shotgun (WGS) entry which is preliminary data.</text>
</comment>
<proteinExistence type="predicted"/>
<name>A0A8K1FD00_PYTOL</name>
<dbReference type="EMBL" id="SPLM01000110">
    <property type="protein sequence ID" value="TMW58905.1"/>
    <property type="molecule type" value="Genomic_DNA"/>
</dbReference>
<dbReference type="OrthoDB" id="113191at2759"/>
<dbReference type="AlphaFoldDB" id="A0A8K1FD00"/>
<evidence type="ECO:0000313" key="2">
    <source>
        <dbReference type="Proteomes" id="UP000794436"/>
    </source>
</evidence>
<keyword evidence="2" id="KW-1185">Reference proteome</keyword>